<gene>
    <name evidence="2" type="ORF">JG688_00011841</name>
</gene>
<comment type="caution">
    <text evidence="2">The sequence shown here is derived from an EMBL/GenBank/DDBJ whole genome shotgun (WGS) entry which is preliminary data.</text>
</comment>
<sequence length="181" mass="19292">MTQGRNDESAGSDSSERDGLAWLSAKSANNERNRAAQPVATAGTTNESPATGDEYTKEHMSKQPVTDDLQNEASRSTSEEQNTADDQSRSNTVEATSPAGPLTRAAKRRADEVRRQREGAQAAAERQSGVLSDVGTADHFTAVGDMTGGMETRTTATEDTSNEAERRGATRSYISCCRSDG</sequence>
<keyword evidence="3" id="KW-1185">Reference proteome</keyword>
<proteinExistence type="predicted"/>
<accession>A0A8J5IBX0</accession>
<evidence type="ECO:0000313" key="3">
    <source>
        <dbReference type="Proteomes" id="UP000709295"/>
    </source>
</evidence>
<feature type="compositionally biased region" description="Basic and acidic residues" evidence="1">
    <location>
        <begin position="108"/>
        <end position="118"/>
    </location>
</feature>
<dbReference type="AlphaFoldDB" id="A0A8J5IBX0"/>
<protein>
    <submittedName>
        <fullName evidence="2">Uncharacterized protein</fullName>
    </submittedName>
</protein>
<organism evidence="2 3">
    <name type="scientific">Phytophthora aleatoria</name>
    <dbReference type="NCBI Taxonomy" id="2496075"/>
    <lineage>
        <taxon>Eukaryota</taxon>
        <taxon>Sar</taxon>
        <taxon>Stramenopiles</taxon>
        <taxon>Oomycota</taxon>
        <taxon>Peronosporomycetes</taxon>
        <taxon>Peronosporales</taxon>
        <taxon>Peronosporaceae</taxon>
        <taxon>Phytophthora</taxon>
    </lineage>
</organism>
<dbReference type="EMBL" id="JAENGY010000864">
    <property type="protein sequence ID" value="KAG6955529.1"/>
    <property type="molecule type" value="Genomic_DNA"/>
</dbReference>
<name>A0A8J5IBX0_9STRA</name>
<feature type="compositionally biased region" description="Basic and acidic residues" evidence="1">
    <location>
        <begin position="1"/>
        <end position="19"/>
    </location>
</feature>
<evidence type="ECO:0000313" key="2">
    <source>
        <dbReference type="EMBL" id="KAG6955529.1"/>
    </source>
</evidence>
<evidence type="ECO:0000256" key="1">
    <source>
        <dbReference type="SAM" id="MobiDB-lite"/>
    </source>
</evidence>
<feature type="compositionally biased region" description="Polar residues" evidence="1">
    <location>
        <begin position="71"/>
        <end position="95"/>
    </location>
</feature>
<dbReference type="Proteomes" id="UP000709295">
    <property type="component" value="Unassembled WGS sequence"/>
</dbReference>
<feature type="region of interest" description="Disordered" evidence="1">
    <location>
        <begin position="1"/>
        <end position="181"/>
    </location>
</feature>
<reference evidence="2" key="1">
    <citation type="submission" date="2021-01" db="EMBL/GenBank/DDBJ databases">
        <title>Phytophthora aleatoria, a newly-described species from Pinus radiata is distinct from Phytophthora cactorum isolates based on comparative genomics.</title>
        <authorList>
            <person name="Mcdougal R."/>
            <person name="Panda P."/>
            <person name="Williams N."/>
            <person name="Studholme D.J."/>
        </authorList>
    </citation>
    <scope>NUCLEOTIDE SEQUENCE</scope>
    <source>
        <strain evidence="2">NZFS 4037</strain>
    </source>
</reference>